<feature type="region of interest" description="Disordered" evidence="1">
    <location>
        <begin position="112"/>
        <end position="132"/>
    </location>
</feature>
<evidence type="ECO:0000256" key="1">
    <source>
        <dbReference type="SAM" id="MobiDB-lite"/>
    </source>
</evidence>
<dbReference type="EMBL" id="AP014966">
    <property type="protein sequence ID" value="BAT09996.1"/>
    <property type="molecule type" value="Genomic_DNA"/>
</dbReference>
<reference evidence="2 3" key="3">
    <citation type="journal article" date="2013" name="Rice">
        <title>Improvement of the Oryza sativa Nipponbare reference genome using next generation sequence and optical map data.</title>
        <authorList>
            <person name="Kawahara Y."/>
            <person name="de la Bastide M."/>
            <person name="Hamilton J.P."/>
            <person name="Kanamori H."/>
            <person name="McCombie W.R."/>
            <person name="Ouyang S."/>
            <person name="Schwartz D.C."/>
            <person name="Tanaka T."/>
            <person name="Wu J."/>
            <person name="Zhou S."/>
            <person name="Childs K.L."/>
            <person name="Davidson R.M."/>
            <person name="Lin H."/>
            <person name="Quesada-Ocampo L."/>
            <person name="Vaillancourt B."/>
            <person name="Sakai H."/>
            <person name="Lee S.S."/>
            <person name="Kim J."/>
            <person name="Numa H."/>
            <person name="Itoh T."/>
            <person name="Buell C.R."/>
            <person name="Matsumoto T."/>
        </authorList>
    </citation>
    <scope>NUCLEOTIDE SEQUENCE [LARGE SCALE GENOMIC DNA]</scope>
    <source>
        <strain evidence="3">cv. Nipponbare</strain>
    </source>
</reference>
<dbReference type="PaxDb" id="39947-A0A0P0XT05"/>
<dbReference type="AlphaFoldDB" id="A0A0P0XT05"/>
<dbReference type="Proteomes" id="UP000059680">
    <property type="component" value="Chromosome 10"/>
</dbReference>
<proteinExistence type="predicted"/>
<keyword evidence="3" id="KW-1185">Reference proteome</keyword>
<reference evidence="3" key="1">
    <citation type="journal article" date="2005" name="Nature">
        <title>The map-based sequence of the rice genome.</title>
        <authorList>
            <consortium name="International rice genome sequencing project (IRGSP)"/>
            <person name="Matsumoto T."/>
            <person name="Wu J."/>
            <person name="Kanamori H."/>
            <person name="Katayose Y."/>
            <person name="Fujisawa M."/>
            <person name="Namiki N."/>
            <person name="Mizuno H."/>
            <person name="Yamamoto K."/>
            <person name="Antonio B.A."/>
            <person name="Baba T."/>
            <person name="Sakata K."/>
            <person name="Nagamura Y."/>
            <person name="Aoki H."/>
            <person name="Arikawa K."/>
            <person name="Arita K."/>
            <person name="Bito T."/>
            <person name="Chiden Y."/>
            <person name="Fujitsuka N."/>
            <person name="Fukunaka R."/>
            <person name="Hamada M."/>
            <person name="Harada C."/>
            <person name="Hayashi A."/>
            <person name="Hijishita S."/>
            <person name="Honda M."/>
            <person name="Hosokawa S."/>
            <person name="Ichikawa Y."/>
            <person name="Idonuma A."/>
            <person name="Iijima M."/>
            <person name="Ikeda M."/>
            <person name="Ikeno M."/>
            <person name="Ito K."/>
            <person name="Ito S."/>
            <person name="Ito T."/>
            <person name="Ito Y."/>
            <person name="Ito Y."/>
            <person name="Iwabuchi A."/>
            <person name="Kamiya K."/>
            <person name="Karasawa W."/>
            <person name="Kurita K."/>
            <person name="Katagiri S."/>
            <person name="Kikuta A."/>
            <person name="Kobayashi H."/>
            <person name="Kobayashi N."/>
            <person name="Machita K."/>
            <person name="Maehara T."/>
            <person name="Masukawa M."/>
            <person name="Mizubayashi T."/>
            <person name="Mukai Y."/>
            <person name="Nagasaki H."/>
            <person name="Nagata Y."/>
            <person name="Naito S."/>
            <person name="Nakashima M."/>
            <person name="Nakama Y."/>
            <person name="Nakamichi Y."/>
            <person name="Nakamura M."/>
            <person name="Meguro A."/>
            <person name="Negishi M."/>
            <person name="Ohta I."/>
            <person name="Ohta T."/>
            <person name="Okamoto M."/>
            <person name="Ono N."/>
            <person name="Saji S."/>
            <person name="Sakaguchi M."/>
            <person name="Sakai K."/>
            <person name="Shibata M."/>
            <person name="Shimokawa T."/>
            <person name="Song J."/>
            <person name="Takazaki Y."/>
            <person name="Terasawa K."/>
            <person name="Tsugane M."/>
            <person name="Tsuji K."/>
            <person name="Ueda S."/>
            <person name="Waki K."/>
            <person name="Yamagata H."/>
            <person name="Yamamoto M."/>
            <person name="Yamamoto S."/>
            <person name="Yamane H."/>
            <person name="Yoshiki S."/>
            <person name="Yoshihara R."/>
            <person name="Yukawa K."/>
            <person name="Zhong H."/>
            <person name="Yano M."/>
            <person name="Yuan Q."/>
            <person name="Ouyang S."/>
            <person name="Liu J."/>
            <person name="Jones K.M."/>
            <person name="Gansberger K."/>
            <person name="Moffat K."/>
            <person name="Hill J."/>
            <person name="Bera J."/>
            <person name="Fadrosh D."/>
            <person name="Jin S."/>
            <person name="Johri S."/>
            <person name="Kim M."/>
            <person name="Overton L."/>
            <person name="Reardon M."/>
            <person name="Tsitrin T."/>
            <person name="Vuong H."/>
            <person name="Weaver B."/>
            <person name="Ciecko A."/>
            <person name="Tallon L."/>
            <person name="Jackson J."/>
            <person name="Pai G."/>
            <person name="Aken S.V."/>
            <person name="Utterback T."/>
            <person name="Reidmuller S."/>
            <person name="Feldblyum T."/>
            <person name="Hsiao J."/>
            <person name="Zismann V."/>
            <person name="Iobst S."/>
            <person name="de Vazeille A.R."/>
            <person name="Buell C.R."/>
            <person name="Ying K."/>
            <person name="Li Y."/>
            <person name="Lu T."/>
            <person name="Huang Y."/>
            <person name="Zhao Q."/>
            <person name="Feng Q."/>
            <person name="Zhang L."/>
            <person name="Zhu J."/>
            <person name="Weng Q."/>
            <person name="Mu J."/>
            <person name="Lu Y."/>
            <person name="Fan D."/>
            <person name="Liu Y."/>
            <person name="Guan J."/>
            <person name="Zhang Y."/>
            <person name="Yu S."/>
            <person name="Liu X."/>
            <person name="Zhang Y."/>
            <person name="Hong G."/>
            <person name="Han B."/>
            <person name="Choisne N."/>
            <person name="Demange N."/>
            <person name="Orjeda G."/>
            <person name="Samain S."/>
            <person name="Cattolico L."/>
            <person name="Pelletier E."/>
            <person name="Couloux A."/>
            <person name="Segurens B."/>
            <person name="Wincker P."/>
            <person name="D'Hont A."/>
            <person name="Scarpelli C."/>
            <person name="Weissenbach J."/>
            <person name="Salanoubat M."/>
            <person name="Quetier F."/>
            <person name="Yu Y."/>
            <person name="Kim H.R."/>
            <person name="Rambo T."/>
            <person name="Currie J."/>
            <person name="Collura K."/>
            <person name="Luo M."/>
            <person name="Yang T."/>
            <person name="Ammiraju J.S.S."/>
            <person name="Engler F."/>
            <person name="Soderlund C."/>
            <person name="Wing R.A."/>
            <person name="Palmer L.E."/>
            <person name="de la Bastide M."/>
            <person name="Spiegel L."/>
            <person name="Nascimento L."/>
            <person name="Zutavern T."/>
            <person name="O'Shaughnessy A."/>
            <person name="Dike S."/>
            <person name="Dedhia N."/>
            <person name="Preston R."/>
            <person name="Balija V."/>
            <person name="McCombie W.R."/>
            <person name="Chow T."/>
            <person name="Chen H."/>
            <person name="Chung M."/>
            <person name="Chen C."/>
            <person name="Shaw J."/>
            <person name="Wu H."/>
            <person name="Hsiao K."/>
            <person name="Chao Y."/>
            <person name="Chu M."/>
            <person name="Cheng C."/>
            <person name="Hour A."/>
            <person name="Lee P."/>
            <person name="Lin S."/>
            <person name="Lin Y."/>
            <person name="Liou J."/>
            <person name="Liu S."/>
            <person name="Hsing Y."/>
            <person name="Raghuvanshi S."/>
            <person name="Mohanty A."/>
            <person name="Bharti A.K."/>
            <person name="Gaur A."/>
            <person name="Gupta V."/>
            <person name="Kumar D."/>
            <person name="Ravi V."/>
            <person name="Vij S."/>
            <person name="Kapur A."/>
            <person name="Khurana P."/>
            <person name="Khurana P."/>
            <person name="Khurana J.P."/>
            <person name="Tyagi A.K."/>
            <person name="Gaikwad K."/>
            <person name="Singh A."/>
            <person name="Dalal V."/>
            <person name="Srivastava S."/>
            <person name="Dixit A."/>
            <person name="Pal A.K."/>
            <person name="Ghazi I.A."/>
            <person name="Yadav M."/>
            <person name="Pandit A."/>
            <person name="Bhargava A."/>
            <person name="Sureshbabu K."/>
            <person name="Batra K."/>
            <person name="Sharma T.R."/>
            <person name="Mohapatra T."/>
            <person name="Singh N.K."/>
            <person name="Messing J."/>
            <person name="Nelson A.B."/>
            <person name="Fuks G."/>
            <person name="Kavchok S."/>
            <person name="Keizer G."/>
            <person name="Linton E."/>
            <person name="Llaca V."/>
            <person name="Song R."/>
            <person name="Tanyolac B."/>
            <person name="Young S."/>
            <person name="Ho-Il K."/>
            <person name="Hahn J.H."/>
            <person name="Sangsakoo G."/>
            <person name="Vanavichit A."/>
            <person name="de Mattos Luiz.A.T."/>
            <person name="Zimmer P.D."/>
            <person name="Malone G."/>
            <person name="Dellagostin O."/>
            <person name="de Oliveira A.C."/>
            <person name="Bevan M."/>
            <person name="Bancroft I."/>
            <person name="Minx P."/>
            <person name="Cordum H."/>
            <person name="Wilson R."/>
            <person name="Cheng Z."/>
            <person name="Jin W."/>
            <person name="Jiang J."/>
            <person name="Leong S.A."/>
            <person name="Iwama H."/>
            <person name="Gojobori T."/>
            <person name="Itoh T."/>
            <person name="Niimura Y."/>
            <person name="Fujii Y."/>
            <person name="Habara T."/>
            <person name="Sakai H."/>
            <person name="Sato Y."/>
            <person name="Wilson G."/>
            <person name="Kumar K."/>
            <person name="McCouch S."/>
            <person name="Juretic N."/>
            <person name="Hoen D."/>
            <person name="Wright S."/>
            <person name="Bruskiewich R."/>
            <person name="Bureau T."/>
            <person name="Miyao A."/>
            <person name="Hirochika H."/>
            <person name="Nishikawa T."/>
            <person name="Kadowaki K."/>
            <person name="Sugiura M."/>
            <person name="Burr B."/>
            <person name="Sasaki T."/>
        </authorList>
    </citation>
    <scope>NUCLEOTIDE SEQUENCE [LARGE SCALE GENOMIC DNA]</scope>
    <source>
        <strain evidence="3">cv. Nipponbare</strain>
    </source>
</reference>
<name>A0A0P0XT05_ORYSJ</name>
<accession>A0A0P0XT05</accession>
<evidence type="ECO:0000313" key="2">
    <source>
        <dbReference type="EMBL" id="BAT09996.1"/>
    </source>
</evidence>
<feature type="non-terminal residue" evidence="2">
    <location>
        <position position="132"/>
    </location>
</feature>
<dbReference type="InParanoid" id="A0A0P0XT05"/>
<gene>
    <name evidence="2" type="ordered locus">Os10g0162500</name>
    <name evidence="2" type="ORF">OSNPB_100162500</name>
</gene>
<feature type="region of interest" description="Disordered" evidence="1">
    <location>
        <begin position="71"/>
        <end position="95"/>
    </location>
</feature>
<organism evidence="2 3">
    <name type="scientific">Oryza sativa subsp. japonica</name>
    <name type="common">Rice</name>
    <dbReference type="NCBI Taxonomy" id="39947"/>
    <lineage>
        <taxon>Eukaryota</taxon>
        <taxon>Viridiplantae</taxon>
        <taxon>Streptophyta</taxon>
        <taxon>Embryophyta</taxon>
        <taxon>Tracheophyta</taxon>
        <taxon>Spermatophyta</taxon>
        <taxon>Magnoliopsida</taxon>
        <taxon>Liliopsida</taxon>
        <taxon>Poales</taxon>
        <taxon>Poaceae</taxon>
        <taxon>BOP clade</taxon>
        <taxon>Oryzoideae</taxon>
        <taxon>Oryzeae</taxon>
        <taxon>Oryzinae</taxon>
        <taxon>Oryza</taxon>
        <taxon>Oryza sativa</taxon>
    </lineage>
</organism>
<protein>
    <submittedName>
        <fullName evidence="2">Os10g0162500 protein</fullName>
    </submittedName>
</protein>
<feature type="compositionally biased region" description="Low complexity" evidence="1">
    <location>
        <begin position="85"/>
        <end position="95"/>
    </location>
</feature>
<sequence length="132" mass="14135">MEECELMLLVQVTTFACCSFVIGFRFSRAVADDPKWRNPWLSSATSPTARMDSPLSSCGAATRSRTLATAVVSSLPDPPMPSTSPPTTSTTSRASTHMAAVARCSAFEVLITKTPRRGRAGDARRGSRQTPP</sequence>
<reference evidence="2 3" key="2">
    <citation type="journal article" date="2013" name="Plant Cell Physiol.">
        <title>Rice Annotation Project Database (RAP-DB): an integrative and interactive database for rice genomics.</title>
        <authorList>
            <person name="Sakai H."/>
            <person name="Lee S.S."/>
            <person name="Tanaka T."/>
            <person name="Numa H."/>
            <person name="Kim J."/>
            <person name="Kawahara Y."/>
            <person name="Wakimoto H."/>
            <person name="Yang C.C."/>
            <person name="Iwamoto M."/>
            <person name="Abe T."/>
            <person name="Yamada Y."/>
            <person name="Muto A."/>
            <person name="Inokuchi H."/>
            <person name="Ikemura T."/>
            <person name="Matsumoto T."/>
            <person name="Sasaki T."/>
            <person name="Itoh T."/>
        </authorList>
    </citation>
    <scope>NUCLEOTIDE SEQUENCE [LARGE SCALE GENOMIC DNA]</scope>
    <source>
        <strain evidence="3">cv. Nipponbare</strain>
    </source>
</reference>
<evidence type="ECO:0000313" key="3">
    <source>
        <dbReference type="Proteomes" id="UP000059680"/>
    </source>
</evidence>